<evidence type="ECO:0000313" key="2">
    <source>
        <dbReference type="EMBL" id="KAG8235915.1"/>
    </source>
</evidence>
<dbReference type="Proteomes" id="UP000792457">
    <property type="component" value="Unassembled WGS sequence"/>
</dbReference>
<dbReference type="EMBL" id="KZ308966">
    <property type="protein sequence ID" value="KAG8235915.1"/>
    <property type="molecule type" value="Genomic_DNA"/>
</dbReference>
<protein>
    <recommendedName>
        <fullName evidence="4">Reverse transcriptase domain-containing protein</fullName>
    </recommendedName>
</protein>
<evidence type="ECO:0000313" key="3">
    <source>
        <dbReference type="Proteomes" id="UP000792457"/>
    </source>
</evidence>
<sequence length="100" mass="11322">MNGKRPPQEGASISTAPPEVSPKDGRETEDLENTDDNNNIYLSIDLRKGTTVAIFALRQLMERHREKQVGLHLMFIDLEKAYDGVASQEVWRCLRKKGVP</sequence>
<organism evidence="2 3">
    <name type="scientific">Ladona fulva</name>
    <name type="common">Scarce chaser dragonfly</name>
    <name type="synonym">Libellula fulva</name>
    <dbReference type="NCBI Taxonomy" id="123851"/>
    <lineage>
        <taxon>Eukaryota</taxon>
        <taxon>Metazoa</taxon>
        <taxon>Ecdysozoa</taxon>
        <taxon>Arthropoda</taxon>
        <taxon>Hexapoda</taxon>
        <taxon>Insecta</taxon>
        <taxon>Pterygota</taxon>
        <taxon>Palaeoptera</taxon>
        <taxon>Odonata</taxon>
        <taxon>Epiprocta</taxon>
        <taxon>Anisoptera</taxon>
        <taxon>Libelluloidea</taxon>
        <taxon>Libellulidae</taxon>
        <taxon>Ladona</taxon>
    </lineage>
</organism>
<reference evidence="2" key="1">
    <citation type="submission" date="2013-04" db="EMBL/GenBank/DDBJ databases">
        <authorList>
            <person name="Qu J."/>
            <person name="Murali S.C."/>
            <person name="Bandaranaike D."/>
            <person name="Bellair M."/>
            <person name="Blankenburg K."/>
            <person name="Chao H."/>
            <person name="Dinh H."/>
            <person name="Doddapaneni H."/>
            <person name="Downs B."/>
            <person name="Dugan-Rocha S."/>
            <person name="Elkadiri S."/>
            <person name="Gnanaolivu R.D."/>
            <person name="Hernandez B."/>
            <person name="Javaid M."/>
            <person name="Jayaseelan J.C."/>
            <person name="Lee S."/>
            <person name="Li M."/>
            <person name="Ming W."/>
            <person name="Munidasa M."/>
            <person name="Muniz J."/>
            <person name="Nguyen L."/>
            <person name="Ongeri F."/>
            <person name="Osuji N."/>
            <person name="Pu L.-L."/>
            <person name="Puazo M."/>
            <person name="Qu C."/>
            <person name="Quiroz J."/>
            <person name="Raj R."/>
            <person name="Weissenberger G."/>
            <person name="Xin Y."/>
            <person name="Zou X."/>
            <person name="Han Y."/>
            <person name="Richards S."/>
            <person name="Worley K."/>
            <person name="Muzny D."/>
            <person name="Gibbs R."/>
        </authorList>
    </citation>
    <scope>NUCLEOTIDE SEQUENCE</scope>
    <source>
        <strain evidence="2">Sampled in the wild</strain>
    </source>
</reference>
<dbReference type="OrthoDB" id="418748at2759"/>
<reference evidence="2" key="2">
    <citation type="submission" date="2017-10" db="EMBL/GenBank/DDBJ databases">
        <title>Ladona fulva Genome sequencing and assembly.</title>
        <authorList>
            <person name="Murali S."/>
            <person name="Richards S."/>
            <person name="Bandaranaike D."/>
            <person name="Bellair M."/>
            <person name="Blankenburg K."/>
            <person name="Chao H."/>
            <person name="Dinh H."/>
            <person name="Doddapaneni H."/>
            <person name="Dugan-Rocha S."/>
            <person name="Elkadiri S."/>
            <person name="Gnanaolivu R."/>
            <person name="Hernandez B."/>
            <person name="Skinner E."/>
            <person name="Javaid M."/>
            <person name="Lee S."/>
            <person name="Li M."/>
            <person name="Ming W."/>
            <person name="Munidasa M."/>
            <person name="Muniz J."/>
            <person name="Nguyen L."/>
            <person name="Hughes D."/>
            <person name="Osuji N."/>
            <person name="Pu L.-L."/>
            <person name="Puazo M."/>
            <person name="Qu C."/>
            <person name="Quiroz J."/>
            <person name="Raj R."/>
            <person name="Weissenberger G."/>
            <person name="Xin Y."/>
            <person name="Zou X."/>
            <person name="Han Y."/>
            <person name="Worley K."/>
            <person name="Muzny D."/>
            <person name="Gibbs R."/>
        </authorList>
    </citation>
    <scope>NUCLEOTIDE SEQUENCE</scope>
    <source>
        <strain evidence="2">Sampled in the wild</strain>
    </source>
</reference>
<keyword evidence="3" id="KW-1185">Reference proteome</keyword>
<dbReference type="AlphaFoldDB" id="A0A8K0KJC9"/>
<evidence type="ECO:0000256" key="1">
    <source>
        <dbReference type="SAM" id="MobiDB-lite"/>
    </source>
</evidence>
<name>A0A8K0KJC9_LADFU</name>
<feature type="region of interest" description="Disordered" evidence="1">
    <location>
        <begin position="1"/>
        <end position="37"/>
    </location>
</feature>
<proteinExistence type="predicted"/>
<gene>
    <name evidence="2" type="ORF">J437_LFUL015247</name>
</gene>
<evidence type="ECO:0008006" key="4">
    <source>
        <dbReference type="Google" id="ProtNLM"/>
    </source>
</evidence>
<accession>A0A8K0KJC9</accession>
<comment type="caution">
    <text evidence="2">The sequence shown here is derived from an EMBL/GenBank/DDBJ whole genome shotgun (WGS) entry which is preliminary data.</text>
</comment>